<feature type="domain" description="Vacuolar protein sorting-associated protein 13 VPS13 adaptor binding" evidence="7">
    <location>
        <begin position="2054"/>
        <end position="2591"/>
    </location>
</feature>
<keyword evidence="2" id="KW-0813">Transport</keyword>
<evidence type="ECO:0000313" key="9">
    <source>
        <dbReference type="EMBL" id="KDR23219.1"/>
    </source>
</evidence>
<evidence type="ECO:0000259" key="6">
    <source>
        <dbReference type="Pfam" id="PF25033"/>
    </source>
</evidence>
<dbReference type="eggNOG" id="KOG1809">
    <property type="taxonomic scope" value="Eukaryota"/>
</dbReference>
<dbReference type="GO" id="GO:0006623">
    <property type="term" value="P:protein targeting to vacuole"/>
    <property type="evidence" value="ECO:0007669"/>
    <property type="project" value="TreeGrafter"/>
</dbReference>
<gene>
    <name evidence="9" type="ORF">L798_07120</name>
</gene>
<dbReference type="STRING" id="136037.A0A067RTP5"/>
<evidence type="ECO:0000256" key="4">
    <source>
        <dbReference type="SAM" id="Coils"/>
    </source>
</evidence>
<evidence type="ECO:0000259" key="5">
    <source>
        <dbReference type="Pfam" id="PF12624"/>
    </source>
</evidence>
<dbReference type="OMA" id="SGWRPIR"/>
<feature type="domain" description="VPS13-like middle region" evidence="6">
    <location>
        <begin position="1066"/>
        <end position="1920"/>
    </location>
</feature>
<dbReference type="FunCoup" id="A0A067RTP5">
    <property type="interactions" value="1045"/>
</dbReference>
<dbReference type="Pfam" id="PF12624">
    <property type="entry name" value="VPS13_N"/>
    <property type="match status" value="1"/>
</dbReference>
<evidence type="ECO:0000259" key="8">
    <source>
        <dbReference type="Pfam" id="PF25037"/>
    </source>
</evidence>
<evidence type="ECO:0000313" key="10">
    <source>
        <dbReference type="Proteomes" id="UP000027135"/>
    </source>
</evidence>
<feature type="coiled-coil region" evidence="4">
    <location>
        <begin position="1257"/>
        <end position="1284"/>
    </location>
</feature>
<evidence type="ECO:0000256" key="3">
    <source>
        <dbReference type="ARBA" id="ARBA00023055"/>
    </source>
</evidence>
<dbReference type="InterPro" id="IPR009543">
    <property type="entry name" value="VPS13_VAB"/>
</dbReference>
<evidence type="ECO:0000256" key="1">
    <source>
        <dbReference type="ARBA" id="ARBA00006545"/>
    </source>
</evidence>
<feature type="domain" description="Chorein N-terminal" evidence="5">
    <location>
        <begin position="2"/>
        <end position="1005"/>
    </location>
</feature>
<protein>
    <submittedName>
        <fullName evidence="9">Vacuolar protein sorting-associated protein 13A</fullName>
    </submittedName>
</protein>
<dbReference type="InterPro" id="IPR026847">
    <property type="entry name" value="VPS13"/>
</dbReference>
<dbReference type="Pfam" id="PF25036">
    <property type="entry name" value="VPS13_VAB"/>
    <property type="match status" value="1"/>
</dbReference>
<dbReference type="PANTHER" id="PTHR16166">
    <property type="entry name" value="VACUOLAR PROTEIN SORTING-ASSOCIATED PROTEIN VPS13"/>
    <property type="match status" value="1"/>
</dbReference>
<dbReference type="Pfam" id="PF25033">
    <property type="entry name" value="VPS13_M"/>
    <property type="match status" value="1"/>
</dbReference>
<dbReference type="InterPro" id="IPR056748">
    <property type="entry name" value="VPS13-like_C"/>
</dbReference>
<dbReference type="GO" id="GO:0045053">
    <property type="term" value="P:protein retention in Golgi apparatus"/>
    <property type="evidence" value="ECO:0007669"/>
    <property type="project" value="TreeGrafter"/>
</dbReference>
<accession>A0A067RTP5</accession>
<dbReference type="InParanoid" id="A0A067RTP5"/>
<name>A0A067RTP5_ZOONE</name>
<proteinExistence type="inferred from homology"/>
<keyword evidence="3" id="KW-0445">Lipid transport</keyword>
<evidence type="ECO:0000256" key="2">
    <source>
        <dbReference type="ARBA" id="ARBA00022448"/>
    </source>
</evidence>
<dbReference type="GO" id="GO:0006869">
    <property type="term" value="P:lipid transport"/>
    <property type="evidence" value="ECO:0007669"/>
    <property type="project" value="UniProtKB-KW"/>
</dbReference>
<keyword evidence="4" id="KW-0175">Coiled coil</keyword>
<reference evidence="9 10" key="1">
    <citation type="journal article" date="2014" name="Nat. Commun.">
        <title>Molecular traces of alternative social organization in a termite genome.</title>
        <authorList>
            <person name="Terrapon N."/>
            <person name="Li C."/>
            <person name="Robertson H.M."/>
            <person name="Ji L."/>
            <person name="Meng X."/>
            <person name="Booth W."/>
            <person name="Chen Z."/>
            <person name="Childers C.P."/>
            <person name="Glastad K.M."/>
            <person name="Gokhale K."/>
            <person name="Gowin J."/>
            <person name="Gronenberg W."/>
            <person name="Hermansen R.A."/>
            <person name="Hu H."/>
            <person name="Hunt B.G."/>
            <person name="Huylmans A.K."/>
            <person name="Khalil S.M."/>
            <person name="Mitchell R.D."/>
            <person name="Munoz-Torres M.C."/>
            <person name="Mustard J.A."/>
            <person name="Pan H."/>
            <person name="Reese J.T."/>
            <person name="Scharf M.E."/>
            <person name="Sun F."/>
            <person name="Vogel H."/>
            <person name="Xiao J."/>
            <person name="Yang W."/>
            <person name="Yang Z."/>
            <person name="Yang Z."/>
            <person name="Zhou J."/>
            <person name="Zhu J."/>
            <person name="Brent C.S."/>
            <person name="Elsik C.G."/>
            <person name="Goodisman M.A."/>
            <person name="Liberles D.A."/>
            <person name="Roe R.M."/>
            <person name="Vargo E.L."/>
            <person name="Vilcinskas A."/>
            <person name="Wang J."/>
            <person name="Bornberg-Bauer E."/>
            <person name="Korb J."/>
            <person name="Zhang G."/>
            <person name="Liebig J."/>
        </authorList>
    </citation>
    <scope>NUCLEOTIDE SEQUENCE [LARGE SCALE GENOMIC DNA]</scope>
    <source>
        <tissue evidence="9">Whole organism</tissue>
    </source>
</reference>
<dbReference type="PANTHER" id="PTHR16166:SF93">
    <property type="entry name" value="INTERMEMBRANE LIPID TRANSFER PROTEIN VPS13"/>
    <property type="match status" value="1"/>
</dbReference>
<dbReference type="EMBL" id="KK852470">
    <property type="protein sequence ID" value="KDR23219.1"/>
    <property type="molecule type" value="Genomic_DNA"/>
</dbReference>
<dbReference type="InterPro" id="IPR026854">
    <property type="entry name" value="VPS13_N"/>
</dbReference>
<feature type="domain" description="Intermembrane lipid transfer protein VPS13-like C-terminal" evidence="8">
    <location>
        <begin position="3172"/>
        <end position="3295"/>
    </location>
</feature>
<sequence length="3312" mass="370247">MVFESIVADLLNRFLGDYVENLDHSQLKIGIWGGDVVLQDLVLKQSALDELDLPVKTVYGTLGKLVLKIPWKNLYSAPVEASVEGLFLLVVPNQEVKYDPLKEEKLAQEIKKSELQRIEDAKKREKEKDKPKPDDTFVEKLATQIIKNVQVKITDIHVRYEDKVTKPEQPFSLGITLHNLSVHTTDENWKACIVQDAATMIYKVLTLEAFSVYWNPQSIFFSGKPSEEIKNLFKQGICTKMEQPKGYKYMLGPINSSAQLQLNPKPEYDGSNFKIPKARLALEMEKLSVAISRFQYHDLIDLLESFERMSRGAPYRKYRPFVTSYRGHYKEWWHFAYSCVLEETVRRRQRNWDWDHMSKFCQMCRTYAEAYQNKLTSRKVPTDLQTTLDNCEKVMDVFNIVLIRQKIEVEVERMDRKEQEMKKQKSGGWFSGWFGGSSQTKEEEALTAAAIAKKFEDAMTPEEKIKLYRAIDYQENSKPTQYPKEFVEISLSFMLKCLAVEVRDDSLDIPRVLCTELKGVSSHIERRPSADAVKVIMQLEGFTVFGLKQNNIIPQLVLSKEQNSEALLDVLFETHPMDDTCDQRIRVTSKSLKVVYDAQTINKVVDVFKAPKEVNLSQLQATAESKLADFKDMSATGLQYAIQQQSVMDLNVDLRAPYIIVPHGGFYSGKENVLVVNLGSVKITSIPRDRSSPSVRALHSQGTSEEEIMQTMISQSYDRFSLHLEQMQILVATGEEKWEDALTSNDVTPMHLLHPTNLAIQMDKCLITDDPRLPKLKVTGNLPNVAINITDDRLLSLIALFSSIPFPSDDEPQPLQESASRSSSMSVVNKFLDRPGDLNKRLRSSTVSQSAAENIELVQFTEMELNFQMGDLKVSIYQASQADKLLDFKLLRLEVEMVQKTYNMTVMLRIGGISLIHLDAVRSIPLLNTPMAAGDSKYLFTVLYVDVNKRSPDFHTKHGSVLKLVDMNFTTLNVLLHQESLLALLEVSNSFQSRLEKAQQKPLQDRVVTQPSPTTVPVRAPLSIIPEDEAVESEQIKTKQKRRRRKSVQEIDFKLTANLEYFSVEIGSRKSKIAGLLVKGAVAGVVVKKTNTVITAKLKDIVISDPNPITIHPTILSIMGQEALSAQVVLYNEAEQDEALVEKVDMSVQANMACLRVVFLNWFVSSLLNFLNSFQRAQKAIVNAAAGAAEAAKHNMQEAYEKAVKLSLDIKLQAPIIIIPVNSRSRDVLIMDFGNLTMYNKFKTLKIYNSAGHPAVVDELNLDLQNLKLSRAKLDNEAKDVINESLILQPITFGLLMLRNLSAGWYKEIADIDLSGRLESINITLSQEDFSKVMQVLRENFAEGAALEPTTPGATEHEVKLGEPRKSLERPSTLEGFKPVTLDVEVEDRDKERMATAPVCTSIKFTFTMESLIVDLFTGGSKELHGVSSPVHLPENGLARFSLHILSLKGRILSDSSISTSILLVDCLLDDTRFKSNSKIKRLMERKPENSGVLGTAVEGPFRSMIDMTYQQKGSEMFVDLRVFGFTLTVCLSYLMKVADFFTSGVASPTTLVEDASAEGFTSHSSHHTVKSSKASKGITTKAKSSTAAAVVAPPPSSSMMTVNIRVEKPDIILVENMDDLDTNAIILNNEITFKLRIADNHQVMTGSIKDLQLYSCCFNPERRRETMAQILHPCCINLAGSTPDGQGLHLDLCVTDIRLRVSPATIGLLSNVQGQLAVVSAEAEGGSIEVDYSDIWKPKKFNDTEYWFLKTEVGEDAVLGTGVAVEPVPPTGEICMLTAPSIVITMEAGVGNQTLPMILVDIGFQGSVLDWSTQMNVSSGLTLQMAYYNSQLALWEPLIEPVEQVKDGRLTHCPWELRADVQMNSQEPISSPLSQTASDLEELPFAPPAMSIEISSKENLELAVTKTCLDVLTNLGKAFQSAMTEGPKQPKTVSPYMVQNDTGLVITLLLSKGPFQVQDAKEGDEVKQVVLQSGAGVGLCLVEPEDLKINILPSGTTSENNMVTEKFLAVRVNEMKECELELPVVRADKRYFSLNHRGDSKDTWGLVSDITVQDGGTIVTLRSVIQVVNHFNEPINVYYMTKRGNEVECVGTVESGDHINLPLSAVYTPTNELFFSVKGYTVSVTPFVWKDLQNQLTTTKLLQCDPKSKDDVEPFFMKIVGEMEQVYYEKTSRHTMSSTCYNIHLRPAVILKNFLPVELVCCIQGIPTEKKIKAGESIQMPTAEPGNTVIVLRIVDYLDKEWSCKHEIQLNAPDFSVWTFDSYDSIQKVSLDLGMNTLTKKGSIVMSLYCPFWMLNKTGVMLTYRKSRKIERSETSGSPIKRWASNLSLSNGKSSSAVNLNREVTVAAGTAVTGAATAAVQSEETANVIYHPEDLKGPILFSFRAKSFFGKKKASVKVEDGEWSDKFSLDVAGSSGVVSCTTGDTTYQIGVHIQLTHSTLTKQVIFMPYYVLVNNASYIIECQEADRPADPWIKVKPGECSPLWPRSKDQKKEMRVRIQDTSDMSAPFSYSTVHTTMLKLFNKYGGVNVDVQMTEGAVYVTFSLYSPGMAPALILNHTNDALSLWEKGSNNIITLQPRERLLYAWENPTGSHCVVWNAGKKKEITDELRKDGIGECQQNEDQQMWWVSFLDGMQRVLLFTLDMSIARDAQSAGELETIDKEITVSVHGLGLSLINNVSRVEVMYIGIASSGVIWETCKSNKQRFKPLSVKDCLAVEEAFVRYNMEVNVGKAVNTRVLVDSKTEVDFENEEMLRPFKRRLRRTFQTGLWFQMKTSPHQLQLHAKVNRLQVDDQMYDCVFPVVLAPVPPPKSVAADSALKPFAELSIVQRIMPHSKVQQFKYFKVLIQEFHVKVDMGFINALLELFEAEEVSEAEEMRLFEEDRQLVDKPLLSHVTLVSTQEQKNFYDLLHFSPLKIHLSFSLSGGSGPKALGQETPQFMNVLLQSLGVTLTDVQDVVFKLAYFERQYSFLTQHQLISEVTMHYVGQSVKQLYVLVLGLDVIGNPYGLVLGLTQGVEDLFYEPFQGAIQGPGEFAEGLVLGVRSLFGHTVGGAAGAVSRITGAMGKGIAALSFDKDYQRKRREAMNQRPANVQMGLAQSGKGLVMGVVDGVSGVFLKPISGAKQEGVEGFFKGVGKGVMGLVTRPTAGVIDFASGSFDAVKRAAEMSDEITRLRPPRFFQQDGLVRPYVRREAEGNKLLQELEKGRYATTDIYVHHMAIGPGSRDALMLTDKRVMYIVHSDIFGGWQVDWDYTWGSLSALPRIVEKGVFLSTGEHKKKVLGFFGHGESGKVILIQDQDIKEWLVTKMVQLMKV</sequence>
<dbReference type="Proteomes" id="UP000027135">
    <property type="component" value="Unassembled WGS sequence"/>
</dbReference>
<dbReference type="InterPro" id="IPR056747">
    <property type="entry name" value="VPS13-like_M"/>
</dbReference>
<organism evidence="9 10">
    <name type="scientific">Zootermopsis nevadensis</name>
    <name type="common">Dampwood termite</name>
    <dbReference type="NCBI Taxonomy" id="136037"/>
    <lineage>
        <taxon>Eukaryota</taxon>
        <taxon>Metazoa</taxon>
        <taxon>Ecdysozoa</taxon>
        <taxon>Arthropoda</taxon>
        <taxon>Hexapoda</taxon>
        <taxon>Insecta</taxon>
        <taxon>Pterygota</taxon>
        <taxon>Neoptera</taxon>
        <taxon>Polyneoptera</taxon>
        <taxon>Dictyoptera</taxon>
        <taxon>Blattodea</taxon>
        <taxon>Blattoidea</taxon>
        <taxon>Termitoidae</taxon>
        <taxon>Termopsidae</taxon>
        <taxon>Zootermopsis</taxon>
    </lineage>
</organism>
<dbReference type="Pfam" id="PF25037">
    <property type="entry name" value="VPS13_C"/>
    <property type="match status" value="1"/>
</dbReference>
<comment type="similarity">
    <text evidence="1">Belongs to the VPS13 family.</text>
</comment>
<evidence type="ECO:0000259" key="7">
    <source>
        <dbReference type="Pfam" id="PF25036"/>
    </source>
</evidence>
<keyword evidence="10" id="KW-1185">Reference proteome</keyword>